<comment type="similarity">
    <text evidence="7">Belongs to the phosphoethanolamine transferase family.</text>
</comment>
<feature type="transmembrane region" description="Helical" evidence="8">
    <location>
        <begin position="32"/>
        <end position="59"/>
    </location>
</feature>
<keyword evidence="11" id="KW-1185">Reference proteome</keyword>
<dbReference type="AlphaFoldDB" id="A6VN60"/>
<dbReference type="PANTHER" id="PTHR30443">
    <property type="entry name" value="INNER MEMBRANE PROTEIN"/>
    <property type="match status" value="1"/>
</dbReference>
<keyword evidence="5 8" id="KW-1133">Transmembrane helix</keyword>
<dbReference type="EMBL" id="CP000746">
    <property type="protein sequence ID" value="ABR74407.1"/>
    <property type="molecule type" value="Genomic_DNA"/>
</dbReference>
<dbReference type="KEGG" id="asu:Asuc_1041"/>
<sequence length="517" mass="59834">MEQTNKQTNIFCFLLILYSLFSNYSLGYPPNIYALAGNFLLLFLAFRLSKFLFFTVLLFHSLICSVYIPEAIFYGSPSVGIIASLFETNMQESWEYLQSLPLYSYVISLLFLLFSVGFAVFALKVKFLPMKKTTVSTLIFLIVIAVLYKPWSNYHKGRDFRLTDTRVSLIGFYWVNYHLIKDYLRQKSEMIAVKNQQSTWEISSVSPKYRNYVVIIGESMRADYLSMYGYPIETTPFLAKTKGLIIDGYISAAPNTQSSLARTLYLYKENDTQFQNNIITLAKQAGFKTYWLSNQGFSGEFDSVAARVGVGSDKSHFTQLSSDSININDKTLLQIFRTELQKSDEMPRLFVLHLMGSHPVFCRRIDMSPFIWFKNNEMSCYLETLRQTDALIKNVVDLVQAEGNDYSLIYFSDHGLSHRDKESKKMTLQVGNEHKENYQVPFIRISGDDSERRIIKTQRSAFNFIYGFAHWLGIQEKTLSNGYQFFSEIPDDVKVFNWYQDVNFEQLLSDPAVVESR</sequence>
<feature type="transmembrane region" description="Helical" evidence="8">
    <location>
        <begin position="7"/>
        <end position="26"/>
    </location>
</feature>
<feature type="transmembrane region" description="Helical" evidence="8">
    <location>
        <begin position="71"/>
        <end position="90"/>
    </location>
</feature>
<evidence type="ECO:0000256" key="8">
    <source>
        <dbReference type="SAM" id="Phobius"/>
    </source>
</evidence>
<gene>
    <name evidence="10" type="ordered locus">Asuc_1041</name>
</gene>
<reference evidence="11" key="1">
    <citation type="journal article" date="2010" name="BMC Genomics">
        <title>A genomic perspective on the potential of Actinobacillus succinogenes for industrial succinate production.</title>
        <authorList>
            <person name="McKinlay J.B."/>
            <person name="Laivenieks M."/>
            <person name="Schindler B.D."/>
            <person name="McKinlay A.A."/>
            <person name="Siddaramappa S."/>
            <person name="Challacombe J.F."/>
            <person name="Lowry S.R."/>
            <person name="Clum A."/>
            <person name="Lapidus A.L."/>
            <person name="Burkhart K.B."/>
            <person name="Harkins V."/>
            <person name="Vieille C."/>
        </authorList>
    </citation>
    <scope>NUCLEOTIDE SEQUENCE [LARGE SCALE GENOMIC DNA]</scope>
    <source>
        <strain evidence="11">ATCC 55618 / DSM 22257 / CCUG 43843 / 130Z</strain>
    </source>
</reference>
<evidence type="ECO:0000256" key="5">
    <source>
        <dbReference type="ARBA" id="ARBA00022989"/>
    </source>
</evidence>
<dbReference type="Pfam" id="PF00884">
    <property type="entry name" value="Sulfatase"/>
    <property type="match status" value="1"/>
</dbReference>
<dbReference type="SUPFAM" id="SSF53649">
    <property type="entry name" value="Alkaline phosphatase-like"/>
    <property type="match status" value="1"/>
</dbReference>
<dbReference type="GO" id="GO:0016776">
    <property type="term" value="F:phosphotransferase activity, phosphate group as acceptor"/>
    <property type="evidence" value="ECO:0007669"/>
    <property type="project" value="TreeGrafter"/>
</dbReference>
<dbReference type="RefSeq" id="WP_012072784.1">
    <property type="nucleotide sequence ID" value="NC_009655.1"/>
</dbReference>
<evidence type="ECO:0000313" key="10">
    <source>
        <dbReference type="EMBL" id="ABR74407.1"/>
    </source>
</evidence>
<dbReference type="GO" id="GO:0009244">
    <property type="term" value="P:lipopolysaccharide core region biosynthetic process"/>
    <property type="evidence" value="ECO:0007669"/>
    <property type="project" value="TreeGrafter"/>
</dbReference>
<evidence type="ECO:0000256" key="1">
    <source>
        <dbReference type="ARBA" id="ARBA00004651"/>
    </source>
</evidence>
<evidence type="ECO:0000256" key="7">
    <source>
        <dbReference type="ARBA" id="ARBA00038481"/>
    </source>
</evidence>
<feature type="domain" description="Sulfatase N-terminal" evidence="9">
    <location>
        <begin position="210"/>
        <end position="474"/>
    </location>
</feature>
<dbReference type="OrthoDB" id="9786870at2"/>
<evidence type="ECO:0000256" key="4">
    <source>
        <dbReference type="ARBA" id="ARBA00022692"/>
    </source>
</evidence>
<dbReference type="Proteomes" id="UP000001114">
    <property type="component" value="Chromosome"/>
</dbReference>
<evidence type="ECO:0000256" key="6">
    <source>
        <dbReference type="ARBA" id="ARBA00023136"/>
    </source>
</evidence>
<keyword evidence="4 8" id="KW-0812">Transmembrane</keyword>
<comment type="subcellular location">
    <subcellularLocation>
        <location evidence="1">Cell membrane</location>
        <topology evidence="1">Multi-pass membrane protein</topology>
    </subcellularLocation>
</comment>
<evidence type="ECO:0000256" key="3">
    <source>
        <dbReference type="ARBA" id="ARBA00022679"/>
    </source>
</evidence>
<dbReference type="HOGENOM" id="CLU_039390_3_0_6"/>
<dbReference type="InterPro" id="IPR000917">
    <property type="entry name" value="Sulfatase_N"/>
</dbReference>
<dbReference type="CDD" id="cd16017">
    <property type="entry name" value="LptA"/>
    <property type="match status" value="1"/>
</dbReference>
<dbReference type="PANTHER" id="PTHR30443:SF4">
    <property type="entry name" value="PHOSPHOETHANOLAMINE TRANSFERASE OPGE-RELATED"/>
    <property type="match status" value="1"/>
</dbReference>
<proteinExistence type="inferred from homology"/>
<dbReference type="InterPro" id="IPR058130">
    <property type="entry name" value="PEA_transf_C"/>
</dbReference>
<evidence type="ECO:0000313" key="11">
    <source>
        <dbReference type="Proteomes" id="UP000001114"/>
    </source>
</evidence>
<evidence type="ECO:0000259" key="9">
    <source>
        <dbReference type="Pfam" id="PF00884"/>
    </source>
</evidence>
<accession>A6VN60</accession>
<dbReference type="InterPro" id="IPR040423">
    <property type="entry name" value="PEA_transferase"/>
</dbReference>
<evidence type="ECO:0000256" key="2">
    <source>
        <dbReference type="ARBA" id="ARBA00022475"/>
    </source>
</evidence>
<dbReference type="InterPro" id="IPR017850">
    <property type="entry name" value="Alkaline_phosphatase_core_sf"/>
</dbReference>
<organism evidence="10 11">
    <name type="scientific">Actinobacillus succinogenes (strain ATCC 55618 / DSM 22257 / CCUG 43843 / 130Z)</name>
    <dbReference type="NCBI Taxonomy" id="339671"/>
    <lineage>
        <taxon>Bacteria</taxon>
        <taxon>Pseudomonadati</taxon>
        <taxon>Pseudomonadota</taxon>
        <taxon>Gammaproteobacteria</taxon>
        <taxon>Pasteurellales</taxon>
        <taxon>Pasteurellaceae</taxon>
        <taxon>Actinobacillus</taxon>
    </lineage>
</organism>
<keyword evidence="2" id="KW-1003">Cell membrane</keyword>
<feature type="transmembrane region" description="Helical" evidence="8">
    <location>
        <begin position="135"/>
        <end position="151"/>
    </location>
</feature>
<keyword evidence="3" id="KW-0808">Transferase</keyword>
<name>A6VN60_ACTSZ</name>
<dbReference type="STRING" id="339671.Asuc_1041"/>
<protein>
    <submittedName>
        <fullName evidence="10">Sulfatase</fullName>
    </submittedName>
</protein>
<keyword evidence="6 8" id="KW-0472">Membrane</keyword>
<dbReference type="GO" id="GO:0005886">
    <property type="term" value="C:plasma membrane"/>
    <property type="evidence" value="ECO:0007669"/>
    <property type="project" value="UniProtKB-SubCell"/>
</dbReference>
<dbReference type="eggNOG" id="COG2194">
    <property type="taxonomic scope" value="Bacteria"/>
</dbReference>
<dbReference type="Gene3D" id="3.40.720.10">
    <property type="entry name" value="Alkaline Phosphatase, subunit A"/>
    <property type="match status" value="1"/>
</dbReference>
<feature type="transmembrane region" description="Helical" evidence="8">
    <location>
        <begin position="102"/>
        <end position="123"/>
    </location>
</feature>